<protein>
    <recommendedName>
        <fullName evidence="1">non-specific serine/threonine protein kinase</fullName>
        <ecNumber evidence="1">2.7.11.1</ecNumber>
    </recommendedName>
</protein>
<dbReference type="GO" id="GO:0004674">
    <property type="term" value="F:protein serine/threonine kinase activity"/>
    <property type="evidence" value="ECO:0007669"/>
    <property type="project" value="UniProtKB-KW"/>
</dbReference>
<keyword evidence="4" id="KW-0547">Nucleotide-binding</keyword>
<dbReference type="SUPFAM" id="SSF56112">
    <property type="entry name" value="Protein kinase-like (PK-like)"/>
    <property type="match status" value="1"/>
</dbReference>
<dbReference type="GeneID" id="8998597"/>
<evidence type="ECO:0000313" key="10">
    <source>
        <dbReference type="EMBL" id="CAR65726.1"/>
    </source>
</evidence>
<dbReference type="EC" id="2.7.11.1" evidence="1"/>
<evidence type="ECO:0000256" key="1">
    <source>
        <dbReference type="ARBA" id="ARBA00012513"/>
    </source>
</evidence>
<evidence type="ECO:0000256" key="8">
    <source>
        <dbReference type="ARBA" id="ARBA00048679"/>
    </source>
</evidence>
<dbReference type="OrthoDB" id="1668230at2759"/>
<dbReference type="HOGENOM" id="CLU_432121_0_0_1"/>
<dbReference type="InterPro" id="IPR011009">
    <property type="entry name" value="Kinase-like_dom_sf"/>
</dbReference>
<dbReference type="GO" id="GO:0005524">
    <property type="term" value="F:ATP binding"/>
    <property type="evidence" value="ECO:0007669"/>
    <property type="project" value="UniProtKB-KW"/>
</dbReference>
<comment type="catalytic activity">
    <reaction evidence="8">
        <text>L-seryl-[protein] + ATP = O-phospho-L-seryl-[protein] + ADP + H(+)</text>
        <dbReference type="Rhea" id="RHEA:17989"/>
        <dbReference type="Rhea" id="RHEA-COMP:9863"/>
        <dbReference type="Rhea" id="RHEA-COMP:11604"/>
        <dbReference type="ChEBI" id="CHEBI:15378"/>
        <dbReference type="ChEBI" id="CHEBI:29999"/>
        <dbReference type="ChEBI" id="CHEBI:30616"/>
        <dbReference type="ChEBI" id="CHEBI:83421"/>
        <dbReference type="ChEBI" id="CHEBI:456216"/>
        <dbReference type="EC" id="2.7.11.1"/>
    </reaction>
</comment>
<evidence type="ECO:0000256" key="3">
    <source>
        <dbReference type="ARBA" id="ARBA00022679"/>
    </source>
</evidence>
<dbReference type="AlphaFoldDB" id="B5RTP1"/>
<keyword evidence="3" id="KW-0808">Transferase</keyword>
<evidence type="ECO:0000256" key="4">
    <source>
        <dbReference type="ARBA" id="ARBA00022741"/>
    </source>
</evidence>
<evidence type="ECO:0000259" key="9">
    <source>
        <dbReference type="Pfam" id="PF01163"/>
    </source>
</evidence>
<gene>
    <name evidence="10" type="ordered locus">DEHA2D19382g</name>
</gene>
<proteinExistence type="predicted"/>
<evidence type="ECO:0000256" key="6">
    <source>
        <dbReference type="ARBA" id="ARBA00022840"/>
    </source>
</evidence>
<dbReference type="InterPro" id="IPR018934">
    <property type="entry name" value="RIO_dom"/>
</dbReference>
<comment type="catalytic activity">
    <reaction evidence="7">
        <text>L-threonyl-[protein] + ATP = O-phospho-L-threonyl-[protein] + ADP + H(+)</text>
        <dbReference type="Rhea" id="RHEA:46608"/>
        <dbReference type="Rhea" id="RHEA-COMP:11060"/>
        <dbReference type="Rhea" id="RHEA-COMP:11605"/>
        <dbReference type="ChEBI" id="CHEBI:15378"/>
        <dbReference type="ChEBI" id="CHEBI:30013"/>
        <dbReference type="ChEBI" id="CHEBI:30616"/>
        <dbReference type="ChEBI" id="CHEBI:61977"/>
        <dbReference type="ChEBI" id="CHEBI:456216"/>
        <dbReference type="EC" id="2.7.11.1"/>
    </reaction>
</comment>
<keyword evidence="2" id="KW-0723">Serine/threonine-protein kinase</keyword>
<dbReference type="Proteomes" id="UP000000599">
    <property type="component" value="Chromosome D"/>
</dbReference>
<dbReference type="RefSeq" id="XP_002770373.1">
    <property type="nucleotide sequence ID" value="XM_002770327.1"/>
</dbReference>
<dbReference type="VEuPathDB" id="FungiDB:DEHA2D19382g"/>
<keyword evidence="5" id="KW-0418">Kinase</keyword>
<feature type="domain" description="RIO-type" evidence="9">
    <location>
        <begin position="587"/>
        <end position="631"/>
    </location>
</feature>
<accession>B5RTP1</accession>
<keyword evidence="6" id="KW-0067">ATP-binding</keyword>
<evidence type="ECO:0000313" key="11">
    <source>
        <dbReference type="Proteomes" id="UP000000599"/>
    </source>
</evidence>
<name>B5RTP1_DEBHA</name>
<dbReference type="Gene3D" id="1.10.510.10">
    <property type="entry name" value="Transferase(Phosphotransferase) domain 1"/>
    <property type="match status" value="1"/>
</dbReference>
<keyword evidence="11" id="KW-1185">Reference proteome</keyword>
<organism evidence="10 11">
    <name type="scientific">Debaryomyces hansenii (strain ATCC 36239 / CBS 767 / BCRC 21394 / JCM 1990 / NBRC 0083 / IGC 2968)</name>
    <name type="common">Yeast</name>
    <name type="synonym">Torulaspora hansenii</name>
    <dbReference type="NCBI Taxonomy" id="284592"/>
    <lineage>
        <taxon>Eukaryota</taxon>
        <taxon>Fungi</taxon>
        <taxon>Dikarya</taxon>
        <taxon>Ascomycota</taxon>
        <taxon>Saccharomycotina</taxon>
        <taxon>Pichiomycetes</taxon>
        <taxon>Debaryomycetaceae</taxon>
        <taxon>Debaryomyces</taxon>
    </lineage>
</organism>
<dbReference type="Pfam" id="PF01163">
    <property type="entry name" value="RIO1"/>
    <property type="match status" value="1"/>
</dbReference>
<dbReference type="KEGG" id="dha:DEHA2D19382g"/>
<reference evidence="10 11" key="1">
    <citation type="journal article" date="2004" name="Nature">
        <title>Genome evolution in yeasts.</title>
        <authorList>
            <consortium name="Genolevures"/>
            <person name="Dujon B."/>
            <person name="Sherman D."/>
            <person name="Fischer G."/>
            <person name="Durrens P."/>
            <person name="Casaregola S."/>
            <person name="Lafontaine I."/>
            <person name="de Montigny J."/>
            <person name="Marck C."/>
            <person name="Neuveglise C."/>
            <person name="Talla E."/>
            <person name="Goffard N."/>
            <person name="Frangeul L."/>
            <person name="Aigle M."/>
            <person name="Anthouard V."/>
            <person name="Babour A."/>
            <person name="Barbe V."/>
            <person name="Barnay S."/>
            <person name="Blanchin S."/>
            <person name="Beckerich J.M."/>
            <person name="Beyne E."/>
            <person name="Bleykasten C."/>
            <person name="Boisrame A."/>
            <person name="Boyer J."/>
            <person name="Cattolico L."/>
            <person name="Confanioleri F."/>
            <person name="de Daruvar A."/>
            <person name="Despons L."/>
            <person name="Fabre E."/>
            <person name="Fairhead C."/>
            <person name="Ferry-Dumazet H."/>
            <person name="Groppi A."/>
            <person name="Hantraye F."/>
            <person name="Hennequin C."/>
            <person name="Jauniaux N."/>
            <person name="Joyet P."/>
            <person name="Kachouri R."/>
            <person name="Kerrest A."/>
            <person name="Koszul R."/>
            <person name="Lemaire M."/>
            <person name="Lesur I."/>
            <person name="Ma L."/>
            <person name="Muller H."/>
            <person name="Nicaud J.M."/>
            <person name="Nikolski M."/>
            <person name="Oztas S."/>
            <person name="Ozier-Kalogeropoulos O."/>
            <person name="Pellenz S."/>
            <person name="Potier S."/>
            <person name="Richard G.F."/>
            <person name="Straub M.L."/>
            <person name="Suleau A."/>
            <person name="Swennene D."/>
            <person name="Tekaia F."/>
            <person name="Wesolowski-Louvel M."/>
            <person name="Westhof E."/>
            <person name="Wirth B."/>
            <person name="Zeniou-Meyer M."/>
            <person name="Zivanovic I."/>
            <person name="Bolotin-Fukuhara M."/>
            <person name="Thierry A."/>
            <person name="Bouchier C."/>
            <person name="Caudron B."/>
            <person name="Scarpelli C."/>
            <person name="Gaillardin C."/>
            <person name="Weissenbach J."/>
            <person name="Wincker P."/>
            <person name="Souciet J.L."/>
        </authorList>
    </citation>
    <scope>NUCLEOTIDE SEQUENCE [LARGE SCALE GENOMIC DNA]</scope>
    <source>
        <strain evidence="11">ATCC 36239 / CBS 767 / BCRC 21394 / JCM 1990 / NBRC 0083 / IGC 2968</strain>
    </source>
</reference>
<evidence type="ECO:0000256" key="7">
    <source>
        <dbReference type="ARBA" id="ARBA00047899"/>
    </source>
</evidence>
<dbReference type="EMBL" id="CR382136">
    <property type="protein sequence ID" value="CAR65726.1"/>
    <property type="molecule type" value="Genomic_DNA"/>
</dbReference>
<evidence type="ECO:0000256" key="2">
    <source>
        <dbReference type="ARBA" id="ARBA00022527"/>
    </source>
</evidence>
<evidence type="ECO:0000256" key="5">
    <source>
        <dbReference type="ARBA" id="ARBA00022777"/>
    </source>
</evidence>
<dbReference type="InParanoid" id="B5RTP1"/>
<sequence length="672" mass="78635">METHKNTKVPNFYSSQLIKMNNNTFRNNIRRYILGDDEDTGMDIDIDIDKFEITKFDYRKLFDKRAIQNVSYQEILRKMFEIENVFDLDMDHVRHYKDHPDKWKELFIFFCVMPFTEYEFQGKDGNLLNPDTLHIACPSDATDNLLIGTFSDIEFESSNQEILEDRLAANLQCILKTDLFSNTFSEDQRKKLITNLLYVGFQSKHKLVKHIGSKAEATYRDNFSIYLFQPISDYVSALLGFEIEVEERNTVGQTGVQTRVPHTTNDLFYSHPDIVAYTEKIHCRSLAIVEVKKLPLLKGNKVINFNDSKMVRFFVQVVAEMFSNHTNKGMLTDSYITILVEIDIERSLEAIKHSTELLDSSKHIALNYKILDCHSSGLTLRGGLISFIYEAFNVNEIRLNEVKRGLEEIYKYIRKTDEEYLTYIDGLADKYEAAYRNFCIDAYRTKEQRLYLSDTSISLGKFEKIDVQSGFSFNSQLFIVDIKEIKDYLRENIGIGDKLIVKIFDPIKAKRKHDSYTVDKTDIFGKCRRAYSCEKTAYEKLITNLKFNSIYIDQQCVFGKFNIAEHYHALGPFLILKYLGQTKCPLDEETYKKAEEQLEIIHYNGIIHGDINLRNILYYKGKVYFIDFGYSNYDDNDEKRSGPVTANEETKKSEHRELCDVFEQPIPEKYRY</sequence>